<dbReference type="Proteomes" id="UP001432322">
    <property type="component" value="Unassembled WGS sequence"/>
</dbReference>
<keyword evidence="1" id="KW-0812">Transmembrane</keyword>
<feature type="transmembrane region" description="Helical" evidence="1">
    <location>
        <begin position="278"/>
        <end position="303"/>
    </location>
</feature>
<dbReference type="Gene3D" id="1.20.1070.10">
    <property type="entry name" value="Rhodopsin 7-helix transmembrane proteins"/>
    <property type="match status" value="1"/>
</dbReference>
<feature type="transmembrane region" description="Helical" evidence="1">
    <location>
        <begin position="315"/>
        <end position="337"/>
    </location>
</feature>
<accession>A0AAV5W090</accession>
<feature type="transmembrane region" description="Helical" evidence="1">
    <location>
        <begin position="41"/>
        <end position="61"/>
    </location>
</feature>
<dbReference type="PANTHER" id="PTHR46641">
    <property type="entry name" value="FMRFAMIDE RECEPTOR-RELATED"/>
    <property type="match status" value="1"/>
</dbReference>
<gene>
    <name evidence="2" type="ORF">PFISCL1PPCAC_15395</name>
</gene>
<evidence type="ECO:0000256" key="1">
    <source>
        <dbReference type="SAM" id="Phobius"/>
    </source>
</evidence>
<feature type="transmembrane region" description="Helical" evidence="1">
    <location>
        <begin position="234"/>
        <end position="257"/>
    </location>
</feature>
<protein>
    <recommendedName>
        <fullName evidence="4">G-protein coupled receptors family 1 profile domain-containing protein</fullName>
    </recommendedName>
</protein>
<name>A0AAV5W090_9BILA</name>
<feature type="transmembrane region" description="Helical" evidence="1">
    <location>
        <begin position="139"/>
        <end position="161"/>
    </location>
</feature>
<proteinExistence type="predicted"/>
<evidence type="ECO:0000313" key="2">
    <source>
        <dbReference type="EMBL" id="GMT24098.1"/>
    </source>
</evidence>
<organism evidence="2 3">
    <name type="scientific">Pristionchus fissidentatus</name>
    <dbReference type="NCBI Taxonomy" id="1538716"/>
    <lineage>
        <taxon>Eukaryota</taxon>
        <taxon>Metazoa</taxon>
        <taxon>Ecdysozoa</taxon>
        <taxon>Nematoda</taxon>
        <taxon>Chromadorea</taxon>
        <taxon>Rhabditida</taxon>
        <taxon>Rhabditina</taxon>
        <taxon>Diplogasteromorpha</taxon>
        <taxon>Diplogasteroidea</taxon>
        <taxon>Neodiplogasteridae</taxon>
        <taxon>Pristionchus</taxon>
    </lineage>
</organism>
<dbReference type="EMBL" id="BTSY01000004">
    <property type="protein sequence ID" value="GMT24098.1"/>
    <property type="molecule type" value="Genomic_DNA"/>
</dbReference>
<dbReference type="InterPro" id="IPR052954">
    <property type="entry name" value="GPCR-Ligand_Int"/>
</dbReference>
<feature type="transmembrane region" description="Helical" evidence="1">
    <location>
        <begin position="181"/>
        <end position="198"/>
    </location>
</feature>
<keyword evidence="3" id="KW-1185">Reference proteome</keyword>
<dbReference type="SUPFAM" id="SSF81321">
    <property type="entry name" value="Family A G protein-coupled receptor-like"/>
    <property type="match status" value="1"/>
</dbReference>
<evidence type="ECO:0000313" key="3">
    <source>
        <dbReference type="Proteomes" id="UP001432322"/>
    </source>
</evidence>
<sequence length="422" mass="48137">MNDSMSDQDFLDMIFMRECNGKAKSSNTCEDNPVQVMLMGYGFIFLFCLAMIGNCLNLFIYNSDHIRYYLAIRMLSTRLVSPFNYFSFLTCHSNPSSLQLMNNFTLLSLLPTALRTIRVWDAHSPLDLHYWTLWPYTTFAGNLFGFCAMWLTVLMIGECYLHIFVPARSKALCTPVNLRKGYVIMFIAGGILTLIYPINRTASLVKDACDRDMVIIQQTYNSTLFNLWERVNTVANALISLGLPLVLLVFMTLAIFWKMQWKANGDTKNHFSTEKRSVVRLTLITTGLQLLDSPTIIEFIYAAMRGPAVSNECNFHAVALFLGLCNMSISFYSYLLFSPRFREMFIVRFKDTIACIFPCWASELAQTKRRFPLNSRSTGTTRLLTPSPSGYCTSRPSIQVASHTIVEEDKLTSNNNRDDAFL</sequence>
<keyword evidence="1" id="KW-1133">Transmembrane helix</keyword>
<reference evidence="2" key="1">
    <citation type="submission" date="2023-10" db="EMBL/GenBank/DDBJ databases">
        <title>Genome assembly of Pristionchus species.</title>
        <authorList>
            <person name="Yoshida K."/>
            <person name="Sommer R.J."/>
        </authorList>
    </citation>
    <scope>NUCLEOTIDE SEQUENCE</scope>
    <source>
        <strain evidence="2">RS5133</strain>
    </source>
</reference>
<keyword evidence="1" id="KW-0472">Membrane</keyword>
<dbReference type="AlphaFoldDB" id="A0AAV5W090"/>
<dbReference type="PANTHER" id="PTHR46641:SF8">
    <property type="entry name" value="G-PROTEIN COUPLED RECEPTORS FAMILY 1 PROFILE DOMAIN-CONTAINING PROTEIN"/>
    <property type="match status" value="1"/>
</dbReference>
<comment type="caution">
    <text evidence="2">The sequence shown here is derived from an EMBL/GenBank/DDBJ whole genome shotgun (WGS) entry which is preliminary data.</text>
</comment>
<evidence type="ECO:0008006" key="4">
    <source>
        <dbReference type="Google" id="ProtNLM"/>
    </source>
</evidence>